<dbReference type="SUPFAM" id="SSF54593">
    <property type="entry name" value="Glyoxalase/Bleomycin resistance protein/Dihydroxybiphenyl dioxygenase"/>
    <property type="match status" value="1"/>
</dbReference>
<gene>
    <name evidence="4" type="ORF">AJ85_03835</name>
    <name evidence="3" type="ORF">BALCAV_0204895</name>
</gene>
<accession>A0A094WKY9</accession>
<dbReference type="PANTHER" id="PTHR43048">
    <property type="entry name" value="METHYLMALONYL-COA EPIMERASE"/>
    <property type="match status" value="1"/>
</dbReference>
<sequence>MFKSGFTVWYNVSNMERTIQFYTEQLGFVLDFQDKDNGMACVQTNTKDCFIGFSEAVEVISTKASVVFEVEDIEAAVKALSQKGIEFTSEITTIPGLVKLTTFKDPDGHNLELSQTLMGI</sequence>
<feature type="domain" description="VOC" evidence="2">
    <location>
        <begin position="3"/>
        <end position="116"/>
    </location>
</feature>
<protein>
    <submittedName>
        <fullName evidence="3">Lactoylglutathione lyase</fullName>
    </submittedName>
</protein>
<dbReference type="InterPro" id="IPR037523">
    <property type="entry name" value="VOC_core"/>
</dbReference>
<dbReference type="GO" id="GO:0046872">
    <property type="term" value="F:metal ion binding"/>
    <property type="evidence" value="ECO:0007669"/>
    <property type="project" value="UniProtKB-KW"/>
</dbReference>
<reference evidence="4 6" key="2">
    <citation type="submission" date="2014-01" db="EMBL/GenBank/DDBJ databases">
        <title>Draft genome sequencing of Bacillus alcalophilus CGMCC 1.3604.</title>
        <authorList>
            <person name="Yang J."/>
            <person name="Diao L."/>
            <person name="Yang S."/>
        </authorList>
    </citation>
    <scope>NUCLEOTIDE SEQUENCE [LARGE SCALE GENOMIC DNA]</scope>
    <source>
        <strain evidence="4 6">CGMCC 1.3604</strain>
    </source>
</reference>
<evidence type="ECO:0000259" key="2">
    <source>
        <dbReference type="PROSITE" id="PS51819"/>
    </source>
</evidence>
<name>A0A094WKY9_ALKAL</name>
<dbReference type="GO" id="GO:0004493">
    <property type="term" value="F:methylmalonyl-CoA epimerase activity"/>
    <property type="evidence" value="ECO:0007669"/>
    <property type="project" value="TreeGrafter"/>
</dbReference>
<dbReference type="eggNOG" id="COG0346">
    <property type="taxonomic scope" value="Bacteria"/>
</dbReference>
<dbReference type="GO" id="GO:0046491">
    <property type="term" value="P:L-methylmalonyl-CoA metabolic process"/>
    <property type="evidence" value="ECO:0007669"/>
    <property type="project" value="TreeGrafter"/>
</dbReference>
<evidence type="ECO:0000313" key="4">
    <source>
        <dbReference type="EMBL" id="THG91564.1"/>
    </source>
</evidence>
<comment type="caution">
    <text evidence="3">The sequence shown here is derived from an EMBL/GenBank/DDBJ whole genome shotgun (WGS) entry which is preliminary data.</text>
</comment>
<dbReference type="PANTHER" id="PTHR43048:SF3">
    <property type="entry name" value="METHYLMALONYL-COA EPIMERASE, MITOCHONDRIAL"/>
    <property type="match status" value="1"/>
</dbReference>
<organism evidence="3 5">
    <name type="scientific">Alkalihalobacillus alcalophilus ATCC 27647 = CGMCC 1.3604</name>
    <dbReference type="NCBI Taxonomy" id="1218173"/>
    <lineage>
        <taxon>Bacteria</taxon>
        <taxon>Bacillati</taxon>
        <taxon>Bacillota</taxon>
        <taxon>Bacilli</taxon>
        <taxon>Bacillales</taxon>
        <taxon>Bacillaceae</taxon>
        <taxon>Alkalihalobacillus</taxon>
    </lineage>
</organism>
<dbReference type="EMBL" id="ALPT02000011">
    <property type="protein sequence ID" value="KGA98414.1"/>
    <property type="molecule type" value="Genomic_DNA"/>
</dbReference>
<dbReference type="Gene3D" id="3.10.180.10">
    <property type="entry name" value="2,3-Dihydroxybiphenyl 1,2-Dioxygenase, domain 1"/>
    <property type="match status" value="1"/>
</dbReference>
<dbReference type="PROSITE" id="PS51819">
    <property type="entry name" value="VOC"/>
    <property type="match status" value="1"/>
</dbReference>
<dbReference type="Proteomes" id="UP000002754">
    <property type="component" value="Unassembled WGS sequence"/>
</dbReference>
<evidence type="ECO:0000313" key="3">
    <source>
        <dbReference type="EMBL" id="KGA98414.1"/>
    </source>
</evidence>
<dbReference type="STRING" id="1218173.BALCAV_0204895"/>
<reference evidence="3 5" key="1">
    <citation type="journal article" date="2014" name="Genome Announc.">
        <title>Draft Genome Sequence of Bacillus alcalophilus AV1934, a Classic Alkaliphile Isolated from Human Feces in 1934.</title>
        <authorList>
            <person name="Attie O."/>
            <person name="Jayaprakash A."/>
            <person name="Shah H."/>
            <person name="Paulsen I.T."/>
            <person name="Morino M."/>
            <person name="Takahashi Y."/>
            <person name="Narumi I."/>
            <person name="Sachidanandam R."/>
            <person name="Satoh K."/>
            <person name="Ito M."/>
            <person name="Krulwich T.A."/>
        </authorList>
    </citation>
    <scope>NUCLEOTIDE SEQUENCE [LARGE SCALE GENOMIC DNA]</scope>
    <source>
        <strain evidence="3 5">AV1934</strain>
    </source>
</reference>
<keyword evidence="3" id="KW-0456">Lyase</keyword>
<evidence type="ECO:0000313" key="5">
    <source>
        <dbReference type="Proteomes" id="UP000002754"/>
    </source>
</evidence>
<dbReference type="InterPro" id="IPR051785">
    <property type="entry name" value="MMCE/EMCE_epimerase"/>
</dbReference>
<dbReference type="InterPro" id="IPR029068">
    <property type="entry name" value="Glyas_Bleomycin-R_OHBP_Dase"/>
</dbReference>
<evidence type="ECO:0000256" key="1">
    <source>
        <dbReference type="ARBA" id="ARBA00022723"/>
    </source>
</evidence>
<dbReference type="Proteomes" id="UP000297014">
    <property type="component" value="Unassembled WGS sequence"/>
</dbReference>
<dbReference type="Pfam" id="PF00903">
    <property type="entry name" value="Glyoxalase"/>
    <property type="match status" value="1"/>
</dbReference>
<dbReference type="InterPro" id="IPR004360">
    <property type="entry name" value="Glyas_Fos-R_dOase_dom"/>
</dbReference>
<dbReference type="AlphaFoldDB" id="A0A094WKY9"/>
<keyword evidence="5" id="KW-1185">Reference proteome</keyword>
<dbReference type="OrthoDB" id="9796521at2"/>
<proteinExistence type="predicted"/>
<dbReference type="EMBL" id="JALP01000061">
    <property type="protein sequence ID" value="THG91564.1"/>
    <property type="molecule type" value="Genomic_DNA"/>
</dbReference>
<dbReference type="GO" id="GO:0016829">
    <property type="term" value="F:lyase activity"/>
    <property type="evidence" value="ECO:0007669"/>
    <property type="project" value="UniProtKB-KW"/>
</dbReference>
<keyword evidence="1" id="KW-0479">Metal-binding</keyword>
<dbReference type="RefSeq" id="WP_003323736.1">
    <property type="nucleotide sequence ID" value="NZ_ALPT02000011.1"/>
</dbReference>
<evidence type="ECO:0000313" key="6">
    <source>
        <dbReference type="Proteomes" id="UP000297014"/>
    </source>
</evidence>